<organism evidence="16 17">
    <name type="scientific">Sphingomonas qomolangmaensis</name>
    <dbReference type="NCBI Taxonomy" id="2918765"/>
    <lineage>
        <taxon>Bacteria</taxon>
        <taxon>Pseudomonadati</taxon>
        <taxon>Pseudomonadota</taxon>
        <taxon>Alphaproteobacteria</taxon>
        <taxon>Sphingomonadales</taxon>
        <taxon>Sphingomonadaceae</taxon>
        <taxon>Sphingomonas</taxon>
    </lineage>
</organism>
<evidence type="ECO:0000313" key="16">
    <source>
        <dbReference type="EMBL" id="UUL83461.1"/>
    </source>
</evidence>
<dbReference type="EC" id="3.4.16.4" evidence="4"/>
<dbReference type="RefSeq" id="WP_256507300.1">
    <property type="nucleotide sequence ID" value="NZ_CP101740.1"/>
</dbReference>
<accession>A0ABY5LFH1</accession>
<reference evidence="16" key="1">
    <citation type="submission" date="2022-07" db="EMBL/GenBank/DDBJ databases">
        <title>Sphingomonas sp. nov., a novel bacterium isolated from the north slope of the Mount Everest.</title>
        <authorList>
            <person name="Cui X."/>
            <person name="Liu Y."/>
        </authorList>
    </citation>
    <scope>NUCLEOTIDE SEQUENCE</scope>
    <source>
        <strain evidence="16">S5-59</strain>
    </source>
</reference>
<evidence type="ECO:0000256" key="4">
    <source>
        <dbReference type="ARBA" id="ARBA00012448"/>
    </source>
</evidence>
<sequence length="387" mass="41869">MKKLLVLPPLFLALAMPASAQRPPYDTPAPVAFIEDLSSGAVLYAKDADRRMPPASMAKMMTTYVIFDMLQKGELKLDQKFRVRPETWERWHGPKAGSTMFLSPNEEVSVENLLYGVVVLSGNDACVVLAEGIAGTEEAFANLMNQRAKAIGLSNSRFGNSNGWPDEGRTYVTARDLATLAKVTIEQHPQLYKKFYTRRDFTWGQTMGGNAITQANRDPLLGRVDGADGLKTGHTEEAGYGFTGSAEQSGRRLVMVLAGLTSANQRISESVRFMEWGFGAWKSRPIVKKGKRVETADVQLGGEATVGLVAPRDLSITVPSGTSAPVTVKVVYQGPIKAPIAAGQHIADLVITSADTGEQRMPLVAEAAVEEAGFFGRVWAGLMSLFA</sequence>
<keyword evidence="7 14" id="KW-0732">Signal</keyword>
<feature type="signal peptide" evidence="14">
    <location>
        <begin position="1"/>
        <end position="20"/>
    </location>
</feature>
<evidence type="ECO:0000256" key="3">
    <source>
        <dbReference type="ARBA" id="ARBA00007164"/>
    </source>
</evidence>
<keyword evidence="17" id="KW-1185">Reference proteome</keyword>
<dbReference type="EMBL" id="CP101740">
    <property type="protein sequence ID" value="UUL83461.1"/>
    <property type="molecule type" value="Genomic_DNA"/>
</dbReference>
<evidence type="ECO:0000256" key="13">
    <source>
        <dbReference type="RuleBase" id="RU004016"/>
    </source>
</evidence>
<evidence type="ECO:0000256" key="8">
    <source>
        <dbReference type="ARBA" id="ARBA00022801"/>
    </source>
</evidence>
<evidence type="ECO:0000259" key="15">
    <source>
        <dbReference type="SMART" id="SM00936"/>
    </source>
</evidence>
<dbReference type="Pfam" id="PF00768">
    <property type="entry name" value="Peptidase_S11"/>
    <property type="match status" value="1"/>
</dbReference>
<dbReference type="GO" id="GO:0004180">
    <property type="term" value="F:carboxypeptidase activity"/>
    <property type="evidence" value="ECO:0007669"/>
    <property type="project" value="UniProtKB-KW"/>
</dbReference>
<evidence type="ECO:0000256" key="14">
    <source>
        <dbReference type="SAM" id="SignalP"/>
    </source>
</evidence>
<evidence type="ECO:0000256" key="1">
    <source>
        <dbReference type="ARBA" id="ARBA00003217"/>
    </source>
</evidence>
<keyword evidence="11" id="KW-0961">Cell wall biogenesis/degradation</keyword>
<dbReference type="PRINTS" id="PR00725">
    <property type="entry name" value="DADACBPTASE1"/>
</dbReference>
<dbReference type="PANTHER" id="PTHR21581:SF6">
    <property type="entry name" value="TRAFFICKING PROTEIN PARTICLE COMPLEX SUBUNIT 12"/>
    <property type="match status" value="1"/>
</dbReference>
<dbReference type="Gene3D" id="3.40.710.10">
    <property type="entry name" value="DD-peptidase/beta-lactamase superfamily"/>
    <property type="match status" value="1"/>
</dbReference>
<evidence type="ECO:0000256" key="6">
    <source>
        <dbReference type="ARBA" id="ARBA00022670"/>
    </source>
</evidence>
<comment type="catalytic activity">
    <reaction evidence="12">
        <text>Preferential cleavage: (Ac)2-L-Lys-D-Ala-|-D-Ala. Also transpeptidation of peptidyl-alanyl moieties that are N-acyl substituents of D-alanine.</text>
        <dbReference type="EC" id="3.4.16.4"/>
    </reaction>
</comment>
<evidence type="ECO:0000256" key="11">
    <source>
        <dbReference type="ARBA" id="ARBA00023316"/>
    </source>
</evidence>
<dbReference type="InterPro" id="IPR012338">
    <property type="entry name" value="Beta-lactam/transpept-like"/>
</dbReference>
<evidence type="ECO:0000256" key="9">
    <source>
        <dbReference type="ARBA" id="ARBA00022960"/>
    </source>
</evidence>
<comment type="pathway">
    <text evidence="2">Cell wall biogenesis; peptidoglycan biosynthesis.</text>
</comment>
<dbReference type="Proteomes" id="UP001058533">
    <property type="component" value="Chromosome"/>
</dbReference>
<keyword evidence="9" id="KW-0133">Cell shape</keyword>
<evidence type="ECO:0000256" key="7">
    <source>
        <dbReference type="ARBA" id="ARBA00022729"/>
    </source>
</evidence>
<keyword evidence="6" id="KW-0645">Protease</keyword>
<dbReference type="PANTHER" id="PTHR21581">
    <property type="entry name" value="D-ALANYL-D-ALANINE CARBOXYPEPTIDASE"/>
    <property type="match status" value="1"/>
</dbReference>
<evidence type="ECO:0000256" key="2">
    <source>
        <dbReference type="ARBA" id="ARBA00004752"/>
    </source>
</evidence>
<name>A0ABY5LFH1_9SPHN</name>
<comment type="function">
    <text evidence="1">Removes C-terminal D-alanyl residues from sugar-peptide cell wall precursors.</text>
</comment>
<proteinExistence type="inferred from homology"/>
<feature type="domain" description="Peptidase S11 D-Ala-D-Ala carboxypeptidase A C-terminal" evidence="15">
    <location>
        <begin position="281"/>
        <end position="371"/>
    </location>
</feature>
<dbReference type="SUPFAM" id="SSF69189">
    <property type="entry name" value="Penicillin-binding protein associated domain"/>
    <property type="match status" value="1"/>
</dbReference>
<dbReference type="InterPro" id="IPR012907">
    <property type="entry name" value="Peptidase_S11_C"/>
</dbReference>
<evidence type="ECO:0000256" key="10">
    <source>
        <dbReference type="ARBA" id="ARBA00022984"/>
    </source>
</evidence>
<keyword evidence="8" id="KW-0378">Hydrolase</keyword>
<comment type="similarity">
    <text evidence="3 13">Belongs to the peptidase S11 family.</text>
</comment>
<dbReference type="InterPro" id="IPR001967">
    <property type="entry name" value="Peptidase_S11_N"/>
</dbReference>
<protein>
    <recommendedName>
        <fullName evidence="4">serine-type D-Ala-D-Ala carboxypeptidase</fullName>
        <ecNumber evidence="4">3.4.16.4</ecNumber>
    </recommendedName>
</protein>
<gene>
    <name evidence="16" type="ORF">NMP03_04330</name>
</gene>
<keyword evidence="10" id="KW-0573">Peptidoglycan synthesis</keyword>
<evidence type="ECO:0000313" key="17">
    <source>
        <dbReference type="Proteomes" id="UP001058533"/>
    </source>
</evidence>
<dbReference type="InterPro" id="IPR037167">
    <property type="entry name" value="Peptidase_S11_C_sf"/>
</dbReference>
<evidence type="ECO:0000256" key="5">
    <source>
        <dbReference type="ARBA" id="ARBA00022645"/>
    </source>
</evidence>
<evidence type="ECO:0000256" key="12">
    <source>
        <dbReference type="ARBA" id="ARBA00034000"/>
    </source>
</evidence>
<dbReference type="SMART" id="SM00936">
    <property type="entry name" value="PBP5_C"/>
    <property type="match status" value="1"/>
</dbReference>
<dbReference type="Gene3D" id="2.60.410.10">
    <property type="entry name" value="D-Ala-D-Ala carboxypeptidase, C-terminal domain"/>
    <property type="match status" value="1"/>
</dbReference>
<dbReference type="InterPro" id="IPR018044">
    <property type="entry name" value="Peptidase_S11"/>
</dbReference>
<dbReference type="Pfam" id="PF07943">
    <property type="entry name" value="PBP5_C"/>
    <property type="match status" value="1"/>
</dbReference>
<dbReference type="SUPFAM" id="SSF56601">
    <property type="entry name" value="beta-lactamase/transpeptidase-like"/>
    <property type="match status" value="1"/>
</dbReference>
<keyword evidence="5 16" id="KW-0121">Carboxypeptidase</keyword>
<feature type="chain" id="PRO_5046486618" description="serine-type D-Ala-D-Ala carboxypeptidase" evidence="14">
    <location>
        <begin position="21"/>
        <end position="387"/>
    </location>
</feature>
<dbReference type="InterPro" id="IPR015956">
    <property type="entry name" value="Peniciliin-bd_prot_C_sf"/>
</dbReference>